<evidence type="ECO:0000256" key="4">
    <source>
        <dbReference type="ARBA" id="ARBA00022833"/>
    </source>
</evidence>
<sequence>MSEEENKGCAFLGTNSTYSGFLLDPEKCGMLSLPDKQRLVHEIARQSKDASSMLQSFTRRELLEIICAELGKERKYTGYTKSQMIEHLLKIISKNSNSHINGNMPSQSPAKSCIGTKRKKKPASQDLHHAPLGNSKEKTVKTFLCQNVACKATLNPEDSFCKRCSCCICHHYDDNKDPSLWLTCSSDLPNEESCGMSCHLQCALSNQMSSILKGSCGIKLDGAFCCVSCGKINELMKTWWKQLLVAKEARRTDILSLRISLAHRILVGTEVYKEVQKIVETALKLLENEVGSLDHVYASMTRGIVSRLSCGAEVQRLCSSALECFDSKFSGLFSICVENKDAPTCSIHFEECLPTSVVIVLEYKDKLLKNFLGCRLWHRISTIDYPEQPTFIVLRPEKRFKLENLHPSTEYFCKASLFSSTGILGAAEAKWVTPCEPSNPLKVISGGGNRFRWSPQRPSGTGVDMCTQDRITAEIHPTESANSDMKLSTGEHPGKKHIILNIRSRFEEFLSKPQPVEPFSYKNLAAVSPSTPSKSYEMRQIPGLNSRKRSKENDYEYSVRVVKWLEHQGHIDEIFRVRFLTWFSLKANQQERRVVSAFVDALIDDPASLADQLIHTFSDEICCEQKS</sequence>
<feature type="domain" description="VIN3-like fibronectin type-III" evidence="7">
    <location>
        <begin position="347"/>
        <end position="433"/>
    </location>
</feature>
<comment type="caution">
    <text evidence="9">The sequence shown here is derived from an EMBL/GenBank/DDBJ whole genome shotgun (WGS) entry which is preliminary data.</text>
</comment>
<name>A0A445H7R5_GLYSO</name>
<comment type="subcellular location">
    <subcellularLocation>
        <location evidence="1">Nucleus</location>
    </subcellularLocation>
</comment>
<dbReference type="PANTHER" id="PTHR46286:SF6">
    <property type="entry name" value="OS08G0220600 PROTEIN"/>
    <property type="match status" value="1"/>
</dbReference>
<feature type="domain" description="Oberon-like PHD finger" evidence="6">
    <location>
        <begin position="145"/>
        <end position="264"/>
    </location>
</feature>
<dbReference type="InterPro" id="IPR058585">
    <property type="entry name" value="Fn3_VIN3"/>
</dbReference>
<dbReference type="GO" id="GO:0008270">
    <property type="term" value="F:zinc ion binding"/>
    <property type="evidence" value="ECO:0007669"/>
    <property type="project" value="UniProtKB-KW"/>
</dbReference>
<dbReference type="Gramene" id="XM_028343170.1">
    <property type="protein sequence ID" value="XP_028198971.1"/>
    <property type="gene ID" value="LOC114383486"/>
</dbReference>
<evidence type="ECO:0000259" key="6">
    <source>
        <dbReference type="Pfam" id="PF07227"/>
    </source>
</evidence>
<dbReference type="Pfam" id="PF23376">
    <property type="entry name" value="Fn3_VIN3"/>
    <property type="match status" value="1"/>
</dbReference>
<feature type="domain" description="VIN3-like C-terminal" evidence="8">
    <location>
        <begin position="552"/>
        <end position="624"/>
    </location>
</feature>
<evidence type="ECO:0000256" key="3">
    <source>
        <dbReference type="ARBA" id="ARBA00022771"/>
    </source>
</evidence>
<proteinExistence type="predicted"/>
<dbReference type="Pfam" id="PF07227">
    <property type="entry name" value="PHD_Oberon"/>
    <property type="match status" value="1"/>
</dbReference>
<dbReference type="InterPro" id="IPR056990">
    <property type="entry name" value="VIN3-like_C"/>
</dbReference>
<evidence type="ECO:0000256" key="2">
    <source>
        <dbReference type="ARBA" id="ARBA00022723"/>
    </source>
</evidence>
<evidence type="ECO:0000313" key="9">
    <source>
        <dbReference type="EMBL" id="RZB69627.1"/>
    </source>
</evidence>
<dbReference type="GO" id="GO:0005634">
    <property type="term" value="C:nucleus"/>
    <property type="evidence" value="ECO:0007669"/>
    <property type="project" value="UniProtKB-SubCell"/>
</dbReference>
<dbReference type="AlphaFoldDB" id="A0A445H7R5"/>
<reference evidence="9 10" key="1">
    <citation type="submission" date="2018-09" db="EMBL/GenBank/DDBJ databases">
        <title>A high-quality reference genome of wild soybean provides a powerful tool to mine soybean genomes.</title>
        <authorList>
            <person name="Xie M."/>
            <person name="Chung C.Y.L."/>
            <person name="Li M.-W."/>
            <person name="Wong F.-L."/>
            <person name="Chan T.-F."/>
            <person name="Lam H.-M."/>
        </authorList>
    </citation>
    <scope>NUCLEOTIDE SEQUENCE [LARGE SCALE GENOMIC DNA]</scope>
    <source>
        <strain evidence="10">cv. W05</strain>
        <tissue evidence="9">Hypocotyl of etiolated seedlings</tissue>
    </source>
</reference>
<keyword evidence="3" id="KW-0863">Zinc-finger</keyword>
<dbReference type="Pfam" id="PF23380">
    <property type="entry name" value="VIN3_C"/>
    <property type="match status" value="1"/>
</dbReference>
<keyword evidence="10" id="KW-1185">Reference proteome</keyword>
<gene>
    <name evidence="9" type="ORF">D0Y65_039115</name>
</gene>
<dbReference type="GO" id="GO:0040029">
    <property type="term" value="P:epigenetic regulation of gene expression"/>
    <property type="evidence" value="ECO:0007669"/>
    <property type="project" value="InterPro"/>
</dbReference>
<accession>A0A445H7R5</accession>
<keyword evidence="2" id="KW-0479">Metal-binding</keyword>
<evidence type="ECO:0000259" key="8">
    <source>
        <dbReference type="Pfam" id="PF23380"/>
    </source>
</evidence>
<evidence type="ECO:0000259" key="7">
    <source>
        <dbReference type="Pfam" id="PF23376"/>
    </source>
</evidence>
<evidence type="ECO:0000313" key="10">
    <source>
        <dbReference type="Proteomes" id="UP000289340"/>
    </source>
</evidence>
<protein>
    <submittedName>
        <fullName evidence="9">VIN3-like protein 2</fullName>
    </submittedName>
</protein>
<organism evidence="9 10">
    <name type="scientific">Glycine soja</name>
    <name type="common">Wild soybean</name>
    <dbReference type="NCBI Taxonomy" id="3848"/>
    <lineage>
        <taxon>Eukaryota</taxon>
        <taxon>Viridiplantae</taxon>
        <taxon>Streptophyta</taxon>
        <taxon>Embryophyta</taxon>
        <taxon>Tracheophyta</taxon>
        <taxon>Spermatophyta</taxon>
        <taxon>Magnoliopsida</taxon>
        <taxon>eudicotyledons</taxon>
        <taxon>Gunneridae</taxon>
        <taxon>Pentapetalae</taxon>
        <taxon>rosids</taxon>
        <taxon>fabids</taxon>
        <taxon>Fabales</taxon>
        <taxon>Fabaceae</taxon>
        <taxon>Papilionoideae</taxon>
        <taxon>50 kb inversion clade</taxon>
        <taxon>NPAAA clade</taxon>
        <taxon>indigoferoid/millettioid clade</taxon>
        <taxon>Phaseoleae</taxon>
        <taxon>Glycine</taxon>
        <taxon>Glycine subgen. Soja</taxon>
    </lineage>
</organism>
<keyword evidence="4" id="KW-0862">Zinc</keyword>
<evidence type="ECO:0000256" key="5">
    <source>
        <dbReference type="ARBA" id="ARBA00023242"/>
    </source>
</evidence>
<dbReference type="EMBL" id="QZWG01000014">
    <property type="protein sequence ID" value="RZB69627.1"/>
    <property type="molecule type" value="Genomic_DNA"/>
</dbReference>
<dbReference type="PANTHER" id="PTHR46286">
    <property type="entry name" value="VIN3-LIKE PROTEIN 2-RELATED"/>
    <property type="match status" value="1"/>
</dbReference>
<keyword evidence="5" id="KW-0539">Nucleus</keyword>
<dbReference type="InterPro" id="IPR032881">
    <property type="entry name" value="Oberon-like_PHD"/>
</dbReference>
<evidence type="ECO:0000256" key="1">
    <source>
        <dbReference type="ARBA" id="ARBA00004123"/>
    </source>
</evidence>
<dbReference type="InterPro" id="IPR044514">
    <property type="entry name" value="VIN3-like"/>
</dbReference>
<dbReference type="Proteomes" id="UP000289340">
    <property type="component" value="Chromosome 14"/>
</dbReference>
<dbReference type="GO" id="GO:0010048">
    <property type="term" value="P:vernalization response"/>
    <property type="evidence" value="ECO:0007669"/>
    <property type="project" value="InterPro"/>
</dbReference>